<feature type="compositionally biased region" description="Low complexity" evidence="1">
    <location>
        <begin position="11"/>
        <end position="23"/>
    </location>
</feature>
<keyword evidence="5" id="KW-1185">Reference proteome</keyword>
<feature type="region of interest" description="Disordered" evidence="1">
    <location>
        <begin position="1"/>
        <end position="24"/>
    </location>
</feature>
<dbReference type="RefSeq" id="XP_064769692.1">
    <property type="nucleotide sequence ID" value="XM_064914427.1"/>
</dbReference>
<dbReference type="Pfam" id="PF10615">
    <property type="entry name" value="DUF2470"/>
    <property type="match status" value="1"/>
</dbReference>
<sequence>MSDTLPTTEKPAVTAPPATGPVSAKDRIITHMNKDHELSLRDYLTFYKGIVPSRNVQLKDITLDKLTISYELIHNRGIDELEAVIDLTPPMKSMAEARDVLVGMALQASEGLGYATVTPVDAFLPPTARSVPIILSILAGIYYVFVNSAALDNPNSVLRQYKLYDYEFVPTLIKAGVYLALIYHVGEALVLFIWTGAYRVPSLKRMAWVVSGFFEGWPALARFRSLMEEKDKASAKTKENEHKAE</sequence>
<accession>A0ABR1F9Y9</accession>
<dbReference type="PANTHER" id="PTHR37783">
    <property type="entry name" value="MEMBRANE PROTEIN, PUTATIVE (AFU_ORTHOLOGUE AFUA_1G04315)-RELATED"/>
    <property type="match status" value="1"/>
</dbReference>
<feature type="domain" description="DUF2470" evidence="3">
    <location>
        <begin position="25"/>
        <end position="104"/>
    </location>
</feature>
<proteinExistence type="predicted"/>
<name>A0ABR1F9Y9_9ASCO</name>
<keyword evidence="2" id="KW-1133">Transmembrane helix</keyword>
<feature type="transmembrane region" description="Helical" evidence="2">
    <location>
        <begin position="172"/>
        <end position="194"/>
    </location>
</feature>
<evidence type="ECO:0000313" key="5">
    <source>
        <dbReference type="Proteomes" id="UP001498771"/>
    </source>
</evidence>
<dbReference type="PANTHER" id="PTHR37783:SF1">
    <property type="entry name" value="MEMBRANE PROTEIN, PUTATIVE (AFU_ORTHOLOGUE AFUA_1G04315)-RELATED"/>
    <property type="match status" value="1"/>
</dbReference>
<evidence type="ECO:0000313" key="4">
    <source>
        <dbReference type="EMBL" id="KAK7206659.1"/>
    </source>
</evidence>
<keyword evidence="2" id="KW-0812">Transmembrane</keyword>
<dbReference type="Gene3D" id="3.20.180.10">
    <property type="entry name" value="PNP-oxidase-like"/>
    <property type="match status" value="1"/>
</dbReference>
<gene>
    <name evidence="4" type="ORF">BZA70DRAFT_294062</name>
</gene>
<evidence type="ECO:0000256" key="2">
    <source>
        <dbReference type="SAM" id="Phobius"/>
    </source>
</evidence>
<evidence type="ECO:0000259" key="3">
    <source>
        <dbReference type="Pfam" id="PF10615"/>
    </source>
</evidence>
<protein>
    <recommendedName>
        <fullName evidence="3">DUF2470 domain-containing protein</fullName>
    </recommendedName>
</protein>
<dbReference type="InterPro" id="IPR037119">
    <property type="entry name" value="Haem_oxidase_HugZ-like_sf"/>
</dbReference>
<dbReference type="Proteomes" id="UP001498771">
    <property type="component" value="Unassembled WGS sequence"/>
</dbReference>
<evidence type="ECO:0000256" key="1">
    <source>
        <dbReference type="SAM" id="MobiDB-lite"/>
    </source>
</evidence>
<reference evidence="4 5" key="1">
    <citation type="submission" date="2024-03" db="EMBL/GenBank/DDBJ databases">
        <title>Genome-scale model development and genomic sequencing of the oleaginous clade Lipomyces.</title>
        <authorList>
            <consortium name="Lawrence Berkeley National Laboratory"/>
            <person name="Czajka J.J."/>
            <person name="Han Y."/>
            <person name="Kim J."/>
            <person name="Mondo S.J."/>
            <person name="Hofstad B.A."/>
            <person name="Robles A."/>
            <person name="Haridas S."/>
            <person name="Riley R."/>
            <person name="LaButti K."/>
            <person name="Pangilinan J."/>
            <person name="Andreopoulos W."/>
            <person name="Lipzen A."/>
            <person name="Yan J."/>
            <person name="Wang M."/>
            <person name="Ng V."/>
            <person name="Grigoriev I.V."/>
            <person name="Spatafora J.W."/>
            <person name="Magnuson J.K."/>
            <person name="Baker S.E."/>
            <person name="Pomraning K.R."/>
        </authorList>
    </citation>
    <scope>NUCLEOTIDE SEQUENCE [LARGE SCALE GENOMIC DNA]</scope>
    <source>
        <strain evidence="4 5">Phaff 52-87</strain>
    </source>
</reference>
<keyword evidence="2" id="KW-0472">Membrane</keyword>
<feature type="transmembrane region" description="Helical" evidence="2">
    <location>
        <begin position="133"/>
        <end position="151"/>
    </location>
</feature>
<comment type="caution">
    <text evidence="4">The sequence shown here is derived from an EMBL/GenBank/DDBJ whole genome shotgun (WGS) entry which is preliminary data.</text>
</comment>
<dbReference type="GeneID" id="90039939"/>
<organism evidence="4 5">
    <name type="scientific">Myxozyma melibiosi</name>
    <dbReference type="NCBI Taxonomy" id="54550"/>
    <lineage>
        <taxon>Eukaryota</taxon>
        <taxon>Fungi</taxon>
        <taxon>Dikarya</taxon>
        <taxon>Ascomycota</taxon>
        <taxon>Saccharomycotina</taxon>
        <taxon>Lipomycetes</taxon>
        <taxon>Lipomycetales</taxon>
        <taxon>Lipomycetaceae</taxon>
        <taxon>Myxozyma</taxon>
    </lineage>
</organism>
<dbReference type="EMBL" id="JBBJBU010000002">
    <property type="protein sequence ID" value="KAK7206659.1"/>
    <property type="molecule type" value="Genomic_DNA"/>
</dbReference>
<dbReference type="InterPro" id="IPR019595">
    <property type="entry name" value="DUF2470"/>
</dbReference>